<evidence type="ECO:0000256" key="7">
    <source>
        <dbReference type="ARBA" id="ARBA00022801"/>
    </source>
</evidence>
<dbReference type="NCBIfam" id="TIGR01449">
    <property type="entry name" value="PGP_bact"/>
    <property type="match status" value="1"/>
</dbReference>
<dbReference type="SFLD" id="SFLDS00003">
    <property type="entry name" value="Haloacid_Dehalogenase"/>
    <property type="match status" value="1"/>
</dbReference>
<dbReference type="GO" id="GO:0046295">
    <property type="term" value="P:glycolate biosynthetic process"/>
    <property type="evidence" value="ECO:0007669"/>
    <property type="project" value="UniProtKB-UniRule"/>
</dbReference>
<comment type="pathway">
    <text evidence="3 11">Organic acid metabolism; glycolate biosynthesis; glycolate from 2-phosphoglycolate: step 1/1.</text>
</comment>
<accession>A0A6M8SVI4</accession>
<dbReference type="Proteomes" id="UP000504844">
    <property type="component" value="Chromosome"/>
</dbReference>
<evidence type="ECO:0000256" key="1">
    <source>
        <dbReference type="ARBA" id="ARBA00000830"/>
    </source>
</evidence>
<dbReference type="GO" id="GO:0005829">
    <property type="term" value="C:cytosol"/>
    <property type="evidence" value="ECO:0007669"/>
    <property type="project" value="TreeGrafter"/>
</dbReference>
<dbReference type="HAMAP" id="MF_00495">
    <property type="entry name" value="GPH_hydrolase_bact"/>
    <property type="match status" value="1"/>
</dbReference>
<dbReference type="GO" id="GO:0005975">
    <property type="term" value="P:carbohydrate metabolic process"/>
    <property type="evidence" value="ECO:0007669"/>
    <property type="project" value="InterPro"/>
</dbReference>
<evidence type="ECO:0000256" key="6">
    <source>
        <dbReference type="ARBA" id="ARBA00022723"/>
    </source>
</evidence>
<dbReference type="InterPro" id="IPR023214">
    <property type="entry name" value="HAD_sf"/>
</dbReference>
<dbReference type="KEGG" id="dee:HQN60_13290"/>
<dbReference type="SFLD" id="SFLDG01135">
    <property type="entry name" value="C1.5.6:_HAD__Beta-PGM__Phospha"/>
    <property type="match status" value="1"/>
</dbReference>
<keyword evidence="8 11" id="KW-0460">Magnesium</keyword>
<evidence type="ECO:0000313" key="12">
    <source>
        <dbReference type="EMBL" id="QKJ67606.1"/>
    </source>
</evidence>
<dbReference type="EC" id="3.1.3.18" evidence="5 11"/>
<feature type="binding site" evidence="11">
    <location>
        <position position="14"/>
    </location>
    <ligand>
        <name>Mg(2+)</name>
        <dbReference type="ChEBI" id="CHEBI:18420"/>
    </ligand>
</feature>
<evidence type="ECO:0000256" key="10">
    <source>
        <dbReference type="ARBA" id="ARBA00059247"/>
    </source>
</evidence>
<dbReference type="InterPro" id="IPR006439">
    <property type="entry name" value="HAD-SF_hydro_IA"/>
</dbReference>
<dbReference type="EMBL" id="CP054143">
    <property type="protein sequence ID" value="QKJ67606.1"/>
    <property type="molecule type" value="Genomic_DNA"/>
</dbReference>
<gene>
    <name evidence="12" type="ORF">HQN60_13290</name>
</gene>
<dbReference type="SFLD" id="SFLDG01129">
    <property type="entry name" value="C1.5:_HAD__Beta-PGM__Phosphata"/>
    <property type="match status" value="1"/>
</dbReference>
<reference evidence="12 13" key="1">
    <citation type="submission" date="2020-05" db="EMBL/GenBank/DDBJ databases">
        <title>Complete genome sequence of Deefgea sp. D17.</title>
        <authorList>
            <person name="Bae J.-W."/>
            <person name="Han J.E."/>
        </authorList>
    </citation>
    <scope>NUCLEOTIDE SEQUENCE [LARGE SCALE GENOMIC DNA]</scope>
    <source>
        <strain evidence="12 13">D17</strain>
    </source>
</reference>
<dbReference type="GO" id="GO:0046872">
    <property type="term" value="F:metal ion binding"/>
    <property type="evidence" value="ECO:0007669"/>
    <property type="project" value="UniProtKB-KW"/>
</dbReference>
<evidence type="ECO:0000256" key="9">
    <source>
        <dbReference type="ARBA" id="ARBA00023277"/>
    </source>
</evidence>
<feature type="binding site" evidence="11">
    <location>
        <position position="16"/>
    </location>
    <ligand>
        <name>Mg(2+)</name>
        <dbReference type="ChEBI" id="CHEBI:18420"/>
    </ligand>
</feature>
<protein>
    <recommendedName>
        <fullName evidence="5 11">Phosphoglycolate phosphatase</fullName>
        <shortName evidence="11">PGP</shortName>
        <shortName evidence="11">PGPase</shortName>
        <ecNumber evidence="5 11">3.1.3.18</ecNumber>
    </recommendedName>
</protein>
<dbReference type="InterPro" id="IPR050155">
    <property type="entry name" value="HAD-like_hydrolase_sf"/>
</dbReference>
<comment type="cofactor">
    <cofactor evidence="2 11">
        <name>Mg(2+)</name>
        <dbReference type="ChEBI" id="CHEBI:18420"/>
    </cofactor>
</comment>
<dbReference type="Gene3D" id="3.40.50.1000">
    <property type="entry name" value="HAD superfamily/HAD-like"/>
    <property type="match status" value="1"/>
</dbReference>
<dbReference type="PANTHER" id="PTHR43434">
    <property type="entry name" value="PHOSPHOGLYCOLATE PHOSPHATASE"/>
    <property type="match status" value="1"/>
</dbReference>
<evidence type="ECO:0000256" key="11">
    <source>
        <dbReference type="HAMAP-Rule" id="MF_00495"/>
    </source>
</evidence>
<sequence>MNEASMSIIACAFDLDGTLVDSIHDLARAANLARADAGLSPLESDRVASFVGDGAASLVARVLADSHDAEYTGSDIQREGMLSFNAHYLAGLHIATRFYPKVLATLHLLRERQVPLALVTNKPERFTLPLLRELGIDTHFDVVVAGDTVSNKKPSADPLLYAASRLNVPTSQLLMVGDSINDVLSARAAGCPVLAVSYGYGSDVESLNADAVIHSFADLCEFLDLA</sequence>
<name>A0A6M8SVI4_9NEIS</name>
<dbReference type="NCBIfam" id="TIGR01509">
    <property type="entry name" value="HAD-SF-IA-v3"/>
    <property type="match status" value="1"/>
</dbReference>
<evidence type="ECO:0000313" key="13">
    <source>
        <dbReference type="Proteomes" id="UP000504844"/>
    </source>
</evidence>
<comment type="similarity">
    <text evidence="4 11">Belongs to the HAD-like hydrolase superfamily. CbbY/CbbZ/Gph/YieH family.</text>
</comment>
<comment type="catalytic activity">
    <reaction evidence="1 11">
        <text>2-phosphoglycolate + H2O = glycolate + phosphate</text>
        <dbReference type="Rhea" id="RHEA:14369"/>
        <dbReference type="ChEBI" id="CHEBI:15377"/>
        <dbReference type="ChEBI" id="CHEBI:29805"/>
        <dbReference type="ChEBI" id="CHEBI:43474"/>
        <dbReference type="ChEBI" id="CHEBI:58033"/>
        <dbReference type="EC" id="3.1.3.18"/>
    </reaction>
</comment>
<dbReference type="InterPro" id="IPR023198">
    <property type="entry name" value="PGP-like_dom2"/>
</dbReference>
<dbReference type="UniPathway" id="UPA00865">
    <property type="reaction ID" value="UER00834"/>
</dbReference>
<comment type="function">
    <text evidence="10 11">Specifically catalyzes the dephosphorylation of 2-phosphoglycolate. Is involved in the dissimilation of the intracellular 2-phosphoglycolate formed during the DNA repair of 3'-phosphoglycolate ends, a major class of DNA lesions induced by oxidative stress.</text>
</comment>
<dbReference type="PANTHER" id="PTHR43434:SF1">
    <property type="entry name" value="PHOSPHOGLYCOLATE PHOSPHATASE"/>
    <property type="match status" value="1"/>
</dbReference>
<dbReference type="FunFam" id="3.40.50.1000:FF:000022">
    <property type="entry name" value="Phosphoglycolate phosphatase"/>
    <property type="match status" value="1"/>
</dbReference>
<evidence type="ECO:0000256" key="3">
    <source>
        <dbReference type="ARBA" id="ARBA00004818"/>
    </source>
</evidence>
<evidence type="ECO:0000256" key="5">
    <source>
        <dbReference type="ARBA" id="ARBA00013078"/>
    </source>
</evidence>
<dbReference type="InterPro" id="IPR036412">
    <property type="entry name" value="HAD-like_sf"/>
</dbReference>
<dbReference type="PRINTS" id="PR00413">
    <property type="entry name" value="HADHALOGNASE"/>
</dbReference>
<dbReference type="NCBIfam" id="NF009695">
    <property type="entry name" value="PRK13222.1-2"/>
    <property type="match status" value="1"/>
</dbReference>
<dbReference type="SUPFAM" id="SSF56784">
    <property type="entry name" value="HAD-like"/>
    <property type="match status" value="1"/>
</dbReference>
<feature type="active site" description="Nucleophile" evidence="11">
    <location>
        <position position="14"/>
    </location>
</feature>
<evidence type="ECO:0000256" key="8">
    <source>
        <dbReference type="ARBA" id="ARBA00022842"/>
    </source>
</evidence>
<dbReference type="GO" id="GO:0008967">
    <property type="term" value="F:phosphoglycolate phosphatase activity"/>
    <property type="evidence" value="ECO:0007669"/>
    <property type="project" value="UniProtKB-UniRule"/>
</dbReference>
<keyword evidence="13" id="KW-1185">Reference proteome</keyword>
<organism evidence="12 13">
    <name type="scientific">Deefgea piscis</name>
    <dbReference type="NCBI Taxonomy" id="2739061"/>
    <lineage>
        <taxon>Bacteria</taxon>
        <taxon>Pseudomonadati</taxon>
        <taxon>Pseudomonadota</taxon>
        <taxon>Betaproteobacteria</taxon>
        <taxon>Neisseriales</taxon>
        <taxon>Chitinibacteraceae</taxon>
        <taxon>Deefgea</taxon>
    </lineage>
</organism>
<keyword evidence="7 11" id="KW-0378">Hydrolase</keyword>
<dbReference type="Gene3D" id="1.10.150.240">
    <property type="entry name" value="Putative phosphatase, domain 2"/>
    <property type="match status" value="1"/>
</dbReference>
<dbReference type="AlphaFoldDB" id="A0A6M8SVI4"/>
<dbReference type="InterPro" id="IPR037512">
    <property type="entry name" value="PGPase_prok"/>
</dbReference>
<keyword evidence="6 11" id="KW-0479">Metal-binding</keyword>
<dbReference type="GO" id="GO:0006281">
    <property type="term" value="P:DNA repair"/>
    <property type="evidence" value="ECO:0007669"/>
    <property type="project" value="TreeGrafter"/>
</dbReference>
<feature type="binding site" evidence="11">
    <location>
        <position position="178"/>
    </location>
    <ligand>
        <name>Mg(2+)</name>
        <dbReference type="ChEBI" id="CHEBI:18420"/>
    </ligand>
</feature>
<proteinExistence type="inferred from homology"/>
<dbReference type="Pfam" id="PF00702">
    <property type="entry name" value="Hydrolase"/>
    <property type="match status" value="1"/>
</dbReference>
<evidence type="ECO:0000256" key="4">
    <source>
        <dbReference type="ARBA" id="ARBA00006171"/>
    </source>
</evidence>
<keyword evidence="9 11" id="KW-0119">Carbohydrate metabolism</keyword>
<dbReference type="NCBIfam" id="TIGR01549">
    <property type="entry name" value="HAD-SF-IA-v1"/>
    <property type="match status" value="1"/>
</dbReference>
<evidence type="ECO:0000256" key="2">
    <source>
        <dbReference type="ARBA" id="ARBA00001946"/>
    </source>
</evidence>